<reference evidence="11 13" key="2">
    <citation type="journal article" date="2018" name="Plant J.">
        <title>The Physcomitrella patens chromosome-scale assembly reveals moss genome structure and evolution.</title>
        <authorList>
            <person name="Lang D."/>
            <person name="Ullrich K.K."/>
            <person name="Murat F."/>
            <person name="Fuchs J."/>
            <person name="Jenkins J."/>
            <person name="Haas F.B."/>
            <person name="Piednoel M."/>
            <person name="Gundlach H."/>
            <person name="Van Bel M."/>
            <person name="Meyberg R."/>
            <person name="Vives C."/>
            <person name="Morata J."/>
            <person name="Symeonidi A."/>
            <person name="Hiss M."/>
            <person name="Muchero W."/>
            <person name="Kamisugi Y."/>
            <person name="Saleh O."/>
            <person name="Blanc G."/>
            <person name="Decker E.L."/>
            <person name="van Gessel N."/>
            <person name="Grimwood J."/>
            <person name="Hayes R.D."/>
            <person name="Graham S.W."/>
            <person name="Gunter L.E."/>
            <person name="McDaniel S.F."/>
            <person name="Hoernstein S.N.W."/>
            <person name="Larsson A."/>
            <person name="Li F.W."/>
            <person name="Perroud P.F."/>
            <person name="Phillips J."/>
            <person name="Ranjan P."/>
            <person name="Rokshar D.S."/>
            <person name="Rothfels C.J."/>
            <person name="Schneider L."/>
            <person name="Shu S."/>
            <person name="Stevenson D.W."/>
            <person name="Thummler F."/>
            <person name="Tillich M."/>
            <person name="Villarreal Aguilar J.C."/>
            <person name="Widiez T."/>
            <person name="Wong G.K."/>
            <person name="Wymore A."/>
            <person name="Zhang Y."/>
            <person name="Zimmer A.D."/>
            <person name="Quatrano R.S."/>
            <person name="Mayer K.F.X."/>
            <person name="Goodstein D."/>
            <person name="Casacuberta J.M."/>
            <person name="Vandepoele K."/>
            <person name="Reski R."/>
            <person name="Cuming A.C."/>
            <person name="Tuskan G.A."/>
            <person name="Maumus F."/>
            <person name="Salse J."/>
            <person name="Schmutz J."/>
            <person name="Rensing S.A."/>
        </authorList>
    </citation>
    <scope>NUCLEOTIDE SEQUENCE [LARGE SCALE GENOMIC DNA]</scope>
    <source>
        <strain evidence="12 13">cv. Gransden 2004</strain>
    </source>
</reference>
<dbReference type="RefSeq" id="XP_024368604.1">
    <property type="nucleotide sequence ID" value="XM_024512836.2"/>
</dbReference>
<evidence type="ECO:0000256" key="8">
    <source>
        <dbReference type="ARBA" id="ARBA00022989"/>
    </source>
</evidence>
<evidence type="ECO:0000313" key="12">
    <source>
        <dbReference type="EnsemblPlants" id="Pp3c2_15920V3.1"/>
    </source>
</evidence>
<reference evidence="12" key="3">
    <citation type="submission" date="2020-12" db="UniProtKB">
        <authorList>
            <consortium name="EnsemblPlants"/>
        </authorList>
    </citation>
    <scope>IDENTIFICATION</scope>
</reference>
<accession>A9RV93</accession>
<keyword evidence="8 10" id="KW-1133">Transmembrane helix</keyword>
<evidence type="ECO:0000256" key="7">
    <source>
        <dbReference type="ARBA" id="ARBA00022824"/>
    </source>
</evidence>
<gene>
    <name evidence="12" type="primary">LOC112278920</name>
    <name evidence="11" type="ORF">PHYPA_002740</name>
</gene>
<dbReference type="PaxDb" id="3218-PP1S30_299V6.1"/>
<dbReference type="GO" id="GO:0072334">
    <property type="term" value="P:UDP-galactose transmembrane transport"/>
    <property type="evidence" value="ECO:0000318"/>
    <property type="project" value="GO_Central"/>
</dbReference>
<feature type="transmembrane region" description="Helical" evidence="10">
    <location>
        <begin position="269"/>
        <end position="291"/>
    </location>
</feature>
<evidence type="ECO:0000313" key="13">
    <source>
        <dbReference type="Proteomes" id="UP000006727"/>
    </source>
</evidence>
<dbReference type="GeneID" id="112278920"/>
<dbReference type="EnsemblPlants" id="Pp3c2_15920V3.2">
    <property type="protein sequence ID" value="Pp3c2_15920V3.2"/>
    <property type="gene ID" value="Pp3c2_15920"/>
</dbReference>
<keyword evidence="6 10" id="KW-0812">Transmembrane</keyword>
<feature type="transmembrane region" description="Helical" evidence="10">
    <location>
        <begin position="51"/>
        <end position="71"/>
    </location>
</feature>
<evidence type="ECO:0000256" key="3">
    <source>
        <dbReference type="ARBA" id="ARBA00010694"/>
    </source>
</evidence>
<dbReference type="AlphaFoldDB" id="A9RV93"/>
<dbReference type="SUPFAM" id="SSF103481">
    <property type="entry name" value="Multidrug resistance efflux transporter EmrE"/>
    <property type="match status" value="1"/>
</dbReference>
<dbReference type="OMA" id="CGAIGQV"/>
<dbReference type="PANTHER" id="PTHR10778">
    <property type="entry name" value="SOLUTE CARRIER FAMILY 35 MEMBER B"/>
    <property type="match status" value="1"/>
</dbReference>
<feature type="transmembrane region" description="Helical" evidence="10">
    <location>
        <begin position="242"/>
        <end position="262"/>
    </location>
</feature>
<dbReference type="GO" id="GO:0015297">
    <property type="term" value="F:antiporter activity"/>
    <property type="evidence" value="ECO:0007669"/>
    <property type="project" value="UniProtKB-KW"/>
</dbReference>
<evidence type="ECO:0000256" key="4">
    <source>
        <dbReference type="ARBA" id="ARBA00022448"/>
    </source>
</evidence>
<dbReference type="Proteomes" id="UP000006727">
    <property type="component" value="Chromosome 2"/>
</dbReference>
<evidence type="ECO:0000256" key="9">
    <source>
        <dbReference type="ARBA" id="ARBA00023136"/>
    </source>
</evidence>
<feature type="transmembrane region" description="Helical" evidence="10">
    <location>
        <begin position="138"/>
        <end position="154"/>
    </location>
</feature>
<keyword evidence="7" id="KW-0256">Endoplasmic reticulum</keyword>
<dbReference type="EnsemblPlants" id="Pp3c2_15920V3.1">
    <property type="protein sequence ID" value="Pp3c2_15920V3.1"/>
    <property type="gene ID" value="Pp3c2_15920"/>
</dbReference>
<organism evidence="11">
    <name type="scientific">Physcomitrium patens</name>
    <name type="common">Spreading-leaved earth moss</name>
    <name type="synonym">Physcomitrella patens</name>
    <dbReference type="NCBI Taxonomy" id="3218"/>
    <lineage>
        <taxon>Eukaryota</taxon>
        <taxon>Viridiplantae</taxon>
        <taxon>Streptophyta</taxon>
        <taxon>Embryophyta</taxon>
        <taxon>Bryophyta</taxon>
        <taxon>Bryophytina</taxon>
        <taxon>Bryopsida</taxon>
        <taxon>Funariidae</taxon>
        <taxon>Funariales</taxon>
        <taxon>Funariaceae</taxon>
        <taxon>Physcomitrium</taxon>
    </lineage>
</organism>
<dbReference type="PANTHER" id="PTHR10778:SF10">
    <property type="entry name" value="SOLUTE CARRIER FAMILY 35 MEMBER B1"/>
    <property type="match status" value="1"/>
</dbReference>
<dbReference type="Pfam" id="PF08449">
    <property type="entry name" value="UAA"/>
    <property type="match status" value="1"/>
</dbReference>
<dbReference type="Gramene" id="Pp3c2_15920V3.2">
    <property type="protein sequence ID" value="Pp3c2_15920V3.2"/>
    <property type="gene ID" value="Pp3c2_15920"/>
</dbReference>
<dbReference type="OrthoDB" id="1601at2759"/>
<dbReference type="GO" id="GO:0005459">
    <property type="term" value="F:UDP-galactose transmembrane transporter activity"/>
    <property type="evidence" value="ECO:0000318"/>
    <property type="project" value="GO_Central"/>
</dbReference>
<feature type="transmembrane region" description="Helical" evidence="10">
    <location>
        <begin position="297"/>
        <end position="316"/>
    </location>
</feature>
<dbReference type="GO" id="GO:0005460">
    <property type="term" value="F:UDP-glucose transmembrane transporter activity"/>
    <property type="evidence" value="ECO:0000318"/>
    <property type="project" value="GO_Central"/>
</dbReference>
<keyword evidence="9 10" id="KW-0472">Membrane</keyword>
<dbReference type="EMBL" id="ABEU02000002">
    <property type="protein sequence ID" value="PNR59948.1"/>
    <property type="molecule type" value="Genomic_DNA"/>
</dbReference>
<keyword evidence="5" id="KW-0050">Antiport</keyword>
<feature type="transmembrane region" description="Helical" evidence="10">
    <location>
        <begin position="202"/>
        <end position="222"/>
    </location>
</feature>
<protein>
    <submittedName>
        <fullName evidence="11 12">Uncharacterized protein</fullName>
    </submittedName>
</protein>
<evidence type="ECO:0000313" key="11">
    <source>
        <dbReference type="EMBL" id="PNR59948.1"/>
    </source>
</evidence>
<evidence type="ECO:0000256" key="10">
    <source>
        <dbReference type="SAM" id="Phobius"/>
    </source>
</evidence>
<proteinExistence type="inferred from homology"/>
<feature type="transmembrane region" description="Helical" evidence="10">
    <location>
        <begin position="6"/>
        <end position="30"/>
    </location>
</feature>
<dbReference type="InterPro" id="IPR013657">
    <property type="entry name" value="SCL35B1-4/HUT1"/>
</dbReference>
<keyword evidence="4" id="KW-0813">Transport</keyword>
<name>A9RV93_PHYPA</name>
<dbReference type="KEGG" id="ppp:112278920"/>
<dbReference type="InterPro" id="IPR037185">
    <property type="entry name" value="EmrE-like"/>
</dbReference>
<comment type="subcellular location">
    <subcellularLocation>
        <location evidence="1">Endoplasmic reticulum membrane</location>
        <topology evidence="1">Multi-pass membrane protein</topology>
    </subcellularLocation>
</comment>
<dbReference type="GO" id="GO:0000139">
    <property type="term" value="C:Golgi membrane"/>
    <property type="evidence" value="ECO:0000318"/>
    <property type="project" value="GO_Central"/>
</dbReference>
<evidence type="ECO:0000256" key="1">
    <source>
        <dbReference type="ARBA" id="ARBA00004477"/>
    </source>
</evidence>
<keyword evidence="13" id="KW-1185">Reference proteome</keyword>
<reference evidence="11 13" key="1">
    <citation type="journal article" date="2008" name="Science">
        <title>The Physcomitrella genome reveals evolutionary insights into the conquest of land by plants.</title>
        <authorList>
            <person name="Rensing S."/>
            <person name="Lang D."/>
            <person name="Zimmer A."/>
            <person name="Terry A."/>
            <person name="Salamov A."/>
            <person name="Shapiro H."/>
            <person name="Nishiyama T."/>
            <person name="Perroud P.-F."/>
            <person name="Lindquist E."/>
            <person name="Kamisugi Y."/>
            <person name="Tanahashi T."/>
            <person name="Sakakibara K."/>
            <person name="Fujita T."/>
            <person name="Oishi K."/>
            <person name="Shin-I T."/>
            <person name="Kuroki Y."/>
            <person name="Toyoda A."/>
            <person name="Suzuki Y."/>
            <person name="Hashimoto A."/>
            <person name="Yamaguchi K."/>
            <person name="Sugano A."/>
            <person name="Kohara Y."/>
            <person name="Fujiyama A."/>
            <person name="Anterola A."/>
            <person name="Aoki S."/>
            <person name="Ashton N."/>
            <person name="Barbazuk W.B."/>
            <person name="Barker E."/>
            <person name="Bennetzen J."/>
            <person name="Bezanilla M."/>
            <person name="Blankenship R."/>
            <person name="Cho S.H."/>
            <person name="Dutcher S."/>
            <person name="Estelle M."/>
            <person name="Fawcett J.A."/>
            <person name="Gundlach H."/>
            <person name="Hanada K."/>
            <person name="Heyl A."/>
            <person name="Hicks K.A."/>
            <person name="Hugh J."/>
            <person name="Lohr M."/>
            <person name="Mayer K."/>
            <person name="Melkozernov A."/>
            <person name="Murata T."/>
            <person name="Nelson D."/>
            <person name="Pils B."/>
            <person name="Prigge M."/>
            <person name="Reiss B."/>
            <person name="Renner T."/>
            <person name="Rombauts S."/>
            <person name="Rushton P."/>
            <person name="Sanderfoot A."/>
            <person name="Schween G."/>
            <person name="Shiu S.-H."/>
            <person name="Stueber K."/>
            <person name="Theodoulou F.L."/>
            <person name="Tu H."/>
            <person name="Van de Peer Y."/>
            <person name="Verrier P.J."/>
            <person name="Waters E."/>
            <person name="Wood A."/>
            <person name="Yang L."/>
            <person name="Cove D."/>
            <person name="Cuming A."/>
            <person name="Hasebe M."/>
            <person name="Lucas S."/>
            <person name="Mishler D.B."/>
            <person name="Reski R."/>
            <person name="Grigoriev I."/>
            <person name="Quatrano R.S."/>
            <person name="Boore J.L."/>
        </authorList>
    </citation>
    <scope>NUCLEOTIDE SEQUENCE [LARGE SCALE GENOMIC DNA]</scope>
    <source>
        <strain evidence="12 13">cv. Gransden 2004</strain>
    </source>
</reference>
<evidence type="ECO:0000256" key="5">
    <source>
        <dbReference type="ARBA" id="ARBA00022449"/>
    </source>
</evidence>
<comment type="similarity">
    <text evidence="3">Belongs to the nucleotide-sugar transporter family. SLC35B subfamily.</text>
</comment>
<dbReference type="eggNOG" id="KOG1581">
    <property type="taxonomic scope" value="Eukaryota"/>
</dbReference>
<comment type="similarity">
    <text evidence="2">Belongs to the nucleotide-sugar transporter family. UDP-galactose:UMP antiporter (TC 2.A.7.11) subfamily.</text>
</comment>
<dbReference type="Gramene" id="Pp3c2_15920V3.1">
    <property type="protein sequence ID" value="Pp3c2_15920V3.1"/>
    <property type="gene ID" value="Pp3c2_15920"/>
</dbReference>
<dbReference type="HOGENOM" id="CLU_036019_0_1_1"/>
<evidence type="ECO:0000256" key="6">
    <source>
        <dbReference type="ARBA" id="ARBA00022692"/>
    </source>
</evidence>
<evidence type="ECO:0000256" key="2">
    <source>
        <dbReference type="ARBA" id="ARBA00008349"/>
    </source>
</evidence>
<dbReference type="GO" id="GO:0005789">
    <property type="term" value="C:endoplasmic reticulum membrane"/>
    <property type="evidence" value="ECO:0000318"/>
    <property type="project" value="GO_Central"/>
</dbReference>
<feature type="transmembrane region" description="Helical" evidence="10">
    <location>
        <begin position="83"/>
        <end position="105"/>
    </location>
</feature>
<sequence length="336" mass="36992">MESRGGGSQILMLGLCVGAIYAAYITQGVVQENVSTRKYGEKGERFEHLTFLQLAQSVVCLFWSLLMLQVWPNTKGSQAPAAAYLKASLSNAIGPACGIVALKYISYPAQVLAKSSKMIPVMFMGALVYGVQYSLSEYLSTFLVAGGVSMFALFKSSKKVASKLSSPNAPLGYTLCFLNLGLDGFTNAAQDSITKKYPGTNAWHIMYAMNLWGSIYMSIYMFGLPGGGGWEAVKFMQHHPVAAWDIMLFCLCGAVGQNFIFLTISRFGALTNTTITTTRKFVSILVSSIWNGNHLSLQQWAGVIMVFTGLMYQIYLKWRKRSAHKKTVVESEKKRE</sequence>
<dbReference type="FunCoup" id="A9RV93">
    <property type="interactions" value="2834"/>
</dbReference>